<proteinExistence type="predicted"/>
<dbReference type="EMBL" id="JBBMEW010000031">
    <property type="protein sequence ID" value="MEQ2529283.1"/>
    <property type="molecule type" value="Genomic_DNA"/>
</dbReference>
<sequence>MNRFMEPTIEELKKDHGGHICYIYENHTKYIETVVAFIVSGIKQGEHVILIENERNMIQIYEQLDTHLNQLQRENLHTINNFDFYWANEDFHPRTISNYFTKKVDTFTPNGESVRTWGHVEWGDPKSLNDKLEEYEKIADCLIHEKGIISVCAYDANKIPATWTSLLINCHGVTLSDREVIHSS</sequence>
<accession>A0ACC6SHI8</accession>
<dbReference type="Proteomes" id="UP001439875">
    <property type="component" value="Unassembled WGS sequence"/>
</dbReference>
<evidence type="ECO:0000313" key="2">
    <source>
        <dbReference type="Proteomes" id="UP001439875"/>
    </source>
</evidence>
<comment type="caution">
    <text evidence="1">The sequence shown here is derived from an EMBL/GenBank/DDBJ whole genome shotgun (WGS) entry which is preliminary data.</text>
</comment>
<reference evidence="1" key="1">
    <citation type="submission" date="2024-03" db="EMBL/GenBank/DDBJ databases">
        <title>Human intestinal bacterial collection.</title>
        <authorList>
            <person name="Pauvert C."/>
            <person name="Hitch T.C.A."/>
            <person name="Clavel T."/>
        </authorList>
    </citation>
    <scope>NUCLEOTIDE SEQUENCE</scope>
    <source>
        <strain evidence="1">CLA-AA-H227</strain>
    </source>
</reference>
<organism evidence="1 2">
    <name type="scientific">Robertmurraya yapensis</name>
    <name type="common">ex Hitch et al 2024</name>
    <dbReference type="NCBI Taxonomy" id="3133160"/>
    <lineage>
        <taxon>Bacteria</taxon>
        <taxon>Bacillati</taxon>
        <taxon>Bacillota</taxon>
        <taxon>Bacilli</taxon>
        <taxon>Bacillales</taxon>
        <taxon>Bacillaceae</taxon>
        <taxon>Robertmurraya</taxon>
    </lineage>
</organism>
<keyword evidence="2" id="KW-1185">Reference proteome</keyword>
<protein>
    <submittedName>
        <fullName evidence="1">MEDS domain-containing protein</fullName>
    </submittedName>
</protein>
<evidence type="ECO:0000313" key="1">
    <source>
        <dbReference type="EMBL" id="MEQ2529283.1"/>
    </source>
</evidence>
<name>A0ACC6SHI8_9BACI</name>
<gene>
    <name evidence="1" type="ORF">WMO40_21640</name>
</gene>